<dbReference type="Gene3D" id="3.40.50.1980">
    <property type="entry name" value="Nitrogenase molybdenum iron protein domain"/>
    <property type="match status" value="2"/>
</dbReference>
<evidence type="ECO:0000259" key="1">
    <source>
        <dbReference type="PROSITE" id="PS50983"/>
    </source>
</evidence>
<feature type="domain" description="Fe/B12 periplasmic-binding" evidence="1">
    <location>
        <begin position="149"/>
        <end position="424"/>
    </location>
</feature>
<dbReference type="PANTHER" id="PTHR30535:SF34">
    <property type="entry name" value="MOLYBDATE-BINDING PROTEIN MOLA"/>
    <property type="match status" value="1"/>
</dbReference>
<dbReference type="GO" id="GO:0071281">
    <property type="term" value="P:cellular response to iron ion"/>
    <property type="evidence" value="ECO:0007669"/>
    <property type="project" value="TreeGrafter"/>
</dbReference>
<keyword evidence="3" id="KW-1185">Reference proteome</keyword>
<name>A0A316AQJ0_9BACT</name>
<dbReference type="InterPro" id="IPR002491">
    <property type="entry name" value="ABC_transptr_periplasmic_BD"/>
</dbReference>
<accession>A0A316AQJ0</accession>
<dbReference type="PANTHER" id="PTHR30535">
    <property type="entry name" value="VITAMIN B12-BINDING PROTEIN"/>
    <property type="match status" value="1"/>
</dbReference>
<dbReference type="Pfam" id="PF01497">
    <property type="entry name" value="Peripla_BP_2"/>
    <property type="match status" value="1"/>
</dbReference>
<protein>
    <submittedName>
        <fullName evidence="2">Iron complex transport system substrate-binding protein</fullName>
    </submittedName>
</protein>
<comment type="caution">
    <text evidence="2">The sequence shown here is derived from an EMBL/GenBank/DDBJ whole genome shotgun (WGS) entry which is preliminary data.</text>
</comment>
<sequence>MGRGTTTGEVRRPAYTSILRNAFGRKAGPFMMIATKFKPSHWLPQGGISRLCLMFYGIMAVGFCLSMLGCGGSSTHEDTAQESSPTTDLYPDKVVLKHAQGFSIRYAENYKLIEIYTSADTSRYVLLERGTKAPQGLGSATTIEIPIRNMVAMSSMHIGMLTFLESEKVLAGLGSLQYVYSPKVLELIAAGKIKEVGIDQGIDQEKLLVMHPDLVMTMGGPESGRQQFPVLQQAAIPVLANAEWLETTPLARAEWVKLLAALLNKEALANKKFAQIEEAYHRLKNLASAVPSKPQVLSGLNTKDSWYLPAGDNYMAVFFKDAGGAYPWHNTAGNASLPLNFESVYPKALTADIWLNVGFDPADTQQGILAIDTRYADFKSVKTGKMYSYNNRVNDGGANDFFESGMMAPEVVLADLIKILHPDLLPEHTLVYYKHLPK</sequence>
<dbReference type="SUPFAM" id="SSF53807">
    <property type="entry name" value="Helical backbone' metal receptor"/>
    <property type="match status" value="1"/>
</dbReference>
<organism evidence="2 3">
    <name type="scientific">Dyadobacter jejuensis</name>
    <dbReference type="NCBI Taxonomy" id="1082580"/>
    <lineage>
        <taxon>Bacteria</taxon>
        <taxon>Pseudomonadati</taxon>
        <taxon>Bacteroidota</taxon>
        <taxon>Cytophagia</taxon>
        <taxon>Cytophagales</taxon>
        <taxon>Spirosomataceae</taxon>
        <taxon>Dyadobacter</taxon>
    </lineage>
</organism>
<evidence type="ECO:0000313" key="2">
    <source>
        <dbReference type="EMBL" id="PWJ59676.1"/>
    </source>
</evidence>
<dbReference type="PROSITE" id="PS50983">
    <property type="entry name" value="FE_B12_PBP"/>
    <property type="match status" value="1"/>
</dbReference>
<proteinExistence type="predicted"/>
<dbReference type="InterPro" id="IPR050902">
    <property type="entry name" value="ABC_Transporter_SBP"/>
</dbReference>
<gene>
    <name evidence="2" type="ORF">CLV98_102511</name>
</gene>
<dbReference type="EMBL" id="QGDT01000002">
    <property type="protein sequence ID" value="PWJ59676.1"/>
    <property type="molecule type" value="Genomic_DNA"/>
</dbReference>
<evidence type="ECO:0000313" key="3">
    <source>
        <dbReference type="Proteomes" id="UP000245880"/>
    </source>
</evidence>
<dbReference type="Proteomes" id="UP000245880">
    <property type="component" value="Unassembled WGS sequence"/>
</dbReference>
<dbReference type="AlphaFoldDB" id="A0A316AQJ0"/>
<reference evidence="2 3" key="1">
    <citation type="submission" date="2018-03" db="EMBL/GenBank/DDBJ databases">
        <title>Genomic Encyclopedia of Archaeal and Bacterial Type Strains, Phase II (KMG-II): from individual species to whole genera.</title>
        <authorList>
            <person name="Goeker M."/>
        </authorList>
    </citation>
    <scope>NUCLEOTIDE SEQUENCE [LARGE SCALE GENOMIC DNA]</scope>
    <source>
        <strain evidence="2 3">DSM 100346</strain>
    </source>
</reference>